<feature type="binding site" description="M2 metal binding site" evidence="13">
    <location>
        <position position="135"/>
    </location>
    <ligand>
        <name>Fe(2+)</name>
        <dbReference type="ChEBI" id="CHEBI:29033"/>
    </ligand>
</feature>
<feature type="binding site" description="M1 metal binding site" evidence="13">
    <location>
        <position position="138"/>
    </location>
    <ligand>
        <name>Zn(2+)</name>
        <dbReference type="ChEBI" id="CHEBI:29105"/>
    </ligand>
</feature>
<feature type="binding site" description="M1 metal binding site" evidence="13">
    <location>
        <position position="163"/>
    </location>
    <ligand>
        <name>Zn(2+)</name>
        <dbReference type="ChEBI" id="CHEBI:29105"/>
    </ligand>
</feature>
<comment type="catalytic activity">
    <reaction evidence="13">
        <text>Zn(2+)(in) = Zn(2+)(out)</text>
        <dbReference type="Rhea" id="RHEA:29351"/>
        <dbReference type="ChEBI" id="CHEBI:29105"/>
    </reaction>
</comment>
<evidence type="ECO:0000256" key="2">
    <source>
        <dbReference type="ARBA" id="ARBA00009703"/>
    </source>
</evidence>
<name>A0A1T4XVQ5_9CLOT</name>
<dbReference type="NCBIfam" id="NF003243">
    <property type="entry name" value="PRK04201.1"/>
    <property type="match status" value="1"/>
</dbReference>
<dbReference type="PANTHER" id="PTHR11040">
    <property type="entry name" value="ZINC/IRON TRANSPORTER"/>
    <property type="match status" value="1"/>
</dbReference>
<dbReference type="InterPro" id="IPR003689">
    <property type="entry name" value="ZIP"/>
</dbReference>
<dbReference type="Pfam" id="PF02535">
    <property type="entry name" value="Zip"/>
    <property type="match status" value="2"/>
</dbReference>
<proteinExistence type="inferred from homology"/>
<keyword evidence="3 13" id="KW-0813">Transport</keyword>
<feature type="transmembrane region" description="Helical" evidence="13">
    <location>
        <begin position="37"/>
        <end position="58"/>
    </location>
</feature>
<keyword evidence="11 13" id="KW-0406">Ion transport</keyword>
<dbReference type="STRING" id="1147123.SAMN05443428_11358"/>
<keyword evidence="7 13" id="KW-0862">Zinc</keyword>
<dbReference type="OrthoDB" id="9787346at2"/>
<keyword evidence="15" id="KW-1185">Reference proteome</keyword>
<feature type="transmembrane region" description="Helical" evidence="13">
    <location>
        <begin position="120"/>
        <end position="137"/>
    </location>
</feature>
<feature type="transmembrane region" description="Helical" evidence="13">
    <location>
        <begin position="186"/>
        <end position="207"/>
    </location>
</feature>
<dbReference type="GO" id="GO:0005385">
    <property type="term" value="F:zinc ion transmembrane transporter activity"/>
    <property type="evidence" value="ECO:0007669"/>
    <property type="project" value="UniProtKB-UniRule"/>
</dbReference>
<accession>A0A1T4XVQ5</accession>
<dbReference type="EMBL" id="FUYH01000013">
    <property type="protein sequence ID" value="SKA93155.1"/>
    <property type="molecule type" value="Genomic_DNA"/>
</dbReference>
<keyword evidence="4 13" id="KW-1003">Cell membrane</keyword>
<comment type="function">
    <text evidence="13">Mediates zinc uptake. May also transport other divalent cations.</text>
</comment>
<dbReference type="GO" id="GO:0046872">
    <property type="term" value="F:metal ion binding"/>
    <property type="evidence" value="ECO:0007669"/>
    <property type="project" value="UniProtKB-KW"/>
</dbReference>
<dbReference type="RefSeq" id="WP_078696910.1">
    <property type="nucleotide sequence ID" value="NZ_FUYH01000013.1"/>
</dbReference>
<feature type="binding site" description="M2 metal binding site" evidence="13">
    <location>
        <position position="167"/>
    </location>
    <ligand>
        <name>Fe(2+)</name>
        <dbReference type="ChEBI" id="CHEBI:29033"/>
    </ligand>
</feature>
<dbReference type="PANTHER" id="PTHR11040:SF205">
    <property type="entry name" value="ZINC TRANSPORTER ZUPT"/>
    <property type="match status" value="1"/>
</dbReference>
<dbReference type="Proteomes" id="UP000190105">
    <property type="component" value="Unassembled WGS sequence"/>
</dbReference>
<evidence type="ECO:0000313" key="15">
    <source>
        <dbReference type="Proteomes" id="UP000190105"/>
    </source>
</evidence>
<dbReference type="AlphaFoldDB" id="A0A1T4XVQ5"/>
<dbReference type="GO" id="GO:0005886">
    <property type="term" value="C:plasma membrane"/>
    <property type="evidence" value="ECO:0007669"/>
    <property type="project" value="UniProtKB-SubCell"/>
</dbReference>
<dbReference type="InterPro" id="IPR023498">
    <property type="entry name" value="Zn_transptr_ZupT"/>
</dbReference>
<feature type="binding site" description="M2 metal binding site" evidence="13">
    <location>
        <position position="164"/>
    </location>
    <ligand>
        <name>Fe(2+)</name>
        <dbReference type="ChEBI" id="CHEBI:29033"/>
    </ligand>
</feature>
<organism evidence="14 15">
    <name type="scientific">Caloramator quimbayensis</name>
    <dbReference type="NCBI Taxonomy" id="1147123"/>
    <lineage>
        <taxon>Bacteria</taxon>
        <taxon>Bacillati</taxon>
        <taxon>Bacillota</taxon>
        <taxon>Clostridia</taxon>
        <taxon>Eubacteriales</taxon>
        <taxon>Clostridiaceae</taxon>
        <taxon>Caloramator</taxon>
    </lineage>
</organism>
<evidence type="ECO:0000256" key="4">
    <source>
        <dbReference type="ARBA" id="ARBA00022475"/>
    </source>
</evidence>
<feature type="binding site" description="M1 metal binding site" evidence="13">
    <location>
        <position position="167"/>
    </location>
    <ligand>
        <name>Zn(2+)</name>
        <dbReference type="ChEBI" id="CHEBI:29105"/>
    </ligand>
</feature>
<feature type="transmembrane region" description="Helical" evidence="13">
    <location>
        <begin position="70"/>
        <end position="92"/>
    </location>
</feature>
<evidence type="ECO:0000256" key="12">
    <source>
        <dbReference type="ARBA" id="ARBA00023136"/>
    </source>
</evidence>
<keyword evidence="12 13" id="KW-0472">Membrane</keyword>
<evidence type="ECO:0000256" key="6">
    <source>
        <dbReference type="ARBA" id="ARBA00022723"/>
    </source>
</evidence>
<feature type="transmembrane region" description="Helical" evidence="13">
    <location>
        <begin position="149"/>
        <end position="166"/>
    </location>
</feature>
<evidence type="ECO:0000313" key="14">
    <source>
        <dbReference type="EMBL" id="SKA93155.1"/>
    </source>
</evidence>
<feature type="transmembrane region" description="Helical" evidence="13">
    <location>
        <begin position="247"/>
        <end position="266"/>
    </location>
</feature>
<gene>
    <name evidence="13" type="primary">zupT</name>
    <name evidence="14" type="ORF">SAMN05443428_11358</name>
</gene>
<evidence type="ECO:0000256" key="13">
    <source>
        <dbReference type="HAMAP-Rule" id="MF_00548"/>
    </source>
</evidence>
<keyword evidence="9 13" id="KW-1133">Transmembrane helix</keyword>
<keyword evidence="6" id="KW-0479">Metal-binding</keyword>
<comment type="subcellular location">
    <subcellularLocation>
        <location evidence="1 13">Cell membrane</location>
        <topology evidence="1 13">Multi-pass membrane protein</topology>
    </subcellularLocation>
</comment>
<evidence type="ECO:0000256" key="10">
    <source>
        <dbReference type="ARBA" id="ARBA00023004"/>
    </source>
</evidence>
<evidence type="ECO:0000256" key="1">
    <source>
        <dbReference type="ARBA" id="ARBA00004651"/>
    </source>
</evidence>
<comment type="similarity">
    <text evidence="2 13">Belongs to the ZIP transporter (TC 2.A.5) family. ZupT subfamily.</text>
</comment>
<feature type="binding site" description="M2 metal binding site" evidence="13">
    <location>
        <position position="138"/>
    </location>
    <ligand>
        <name>Fe(2+)</name>
        <dbReference type="ChEBI" id="CHEBI:29033"/>
    </ligand>
</feature>
<evidence type="ECO:0000256" key="9">
    <source>
        <dbReference type="ARBA" id="ARBA00022989"/>
    </source>
</evidence>
<evidence type="ECO:0000256" key="11">
    <source>
        <dbReference type="ARBA" id="ARBA00023065"/>
    </source>
</evidence>
<keyword evidence="5 13" id="KW-0812">Transmembrane</keyword>
<feature type="binding site" description="M2 metal binding site" evidence="13">
    <location>
        <position position="196"/>
    </location>
    <ligand>
        <name>Fe(2+)</name>
        <dbReference type="ChEBI" id="CHEBI:29033"/>
    </ligand>
</feature>
<reference evidence="15" key="1">
    <citation type="submission" date="2017-02" db="EMBL/GenBank/DDBJ databases">
        <authorList>
            <person name="Varghese N."/>
            <person name="Submissions S."/>
        </authorList>
    </citation>
    <scope>NUCLEOTIDE SEQUENCE [LARGE SCALE GENOMIC DNA]</scope>
    <source>
        <strain evidence="15">USBA 833</strain>
    </source>
</reference>
<evidence type="ECO:0000256" key="5">
    <source>
        <dbReference type="ARBA" id="ARBA00022692"/>
    </source>
</evidence>
<keyword evidence="8 13" id="KW-0864">Zinc transport</keyword>
<evidence type="ECO:0000256" key="7">
    <source>
        <dbReference type="ARBA" id="ARBA00022833"/>
    </source>
</evidence>
<evidence type="ECO:0000256" key="3">
    <source>
        <dbReference type="ARBA" id="ARBA00022448"/>
    </source>
</evidence>
<sequence length="269" mass="29172">MWKSSVSVAFLLTLLAGLSTGIGSALAFFTKKTNKKYLSISLGFSAGVMIYVSFVEILQNSRDMLIKEKGIVLGNWICVLSFFGGMLLITLIDKFVPSFENPHSVHKVEDIKDIDSTDKLLKLGILTAVAIAIHNFPEGISTFAASLKSLHLGLPIAAAIAIHNIPEGIAVSMPLYYATGSRKKAFFYSFLSGLSEPLGGLIGYIFLLRYLNDVTFGIIFGIVAGIMVFISFDELLPAAQEYGEHHLSVYGLISGMVVMALSLLLFTNC</sequence>
<dbReference type="HAMAP" id="MF_00548">
    <property type="entry name" value="ZupT"/>
    <property type="match status" value="1"/>
</dbReference>
<evidence type="ECO:0000256" key="8">
    <source>
        <dbReference type="ARBA" id="ARBA00022906"/>
    </source>
</evidence>
<keyword evidence="10" id="KW-0408">Iron</keyword>
<protein>
    <recommendedName>
        <fullName evidence="13">Zinc transporter ZupT</fullName>
    </recommendedName>
</protein>
<feature type="transmembrane region" description="Helical" evidence="13">
    <location>
        <begin position="214"/>
        <end position="232"/>
    </location>
</feature>